<dbReference type="EMBL" id="LS483487">
    <property type="protein sequence ID" value="SQJ08936.1"/>
    <property type="molecule type" value="Genomic_DNA"/>
</dbReference>
<dbReference type="AlphaFoldDB" id="A0AAX2JCG1"/>
<protein>
    <submittedName>
        <fullName evidence="1">Uncharacterized protein</fullName>
    </submittedName>
</protein>
<organism evidence="1 2">
    <name type="scientific">Fusobacterium ulcerans</name>
    <dbReference type="NCBI Taxonomy" id="861"/>
    <lineage>
        <taxon>Bacteria</taxon>
        <taxon>Fusobacteriati</taxon>
        <taxon>Fusobacteriota</taxon>
        <taxon>Fusobacteriia</taxon>
        <taxon>Fusobacteriales</taxon>
        <taxon>Fusobacteriaceae</taxon>
        <taxon>Fusobacterium</taxon>
    </lineage>
</organism>
<dbReference type="GeneID" id="78453549"/>
<dbReference type="KEGG" id="ful:C4N20_01930"/>
<gene>
    <name evidence="1" type="ORF">NCTC12112_02264</name>
</gene>
<reference evidence="1 2" key="1">
    <citation type="submission" date="2018-06" db="EMBL/GenBank/DDBJ databases">
        <authorList>
            <consortium name="Pathogen Informatics"/>
            <person name="Doyle S."/>
        </authorList>
    </citation>
    <scope>NUCLEOTIDE SEQUENCE [LARGE SCALE GENOMIC DNA]</scope>
    <source>
        <strain evidence="1 2">NCTC12112</strain>
    </source>
</reference>
<evidence type="ECO:0000313" key="1">
    <source>
        <dbReference type="EMBL" id="SQJ08936.1"/>
    </source>
</evidence>
<dbReference type="Proteomes" id="UP000249008">
    <property type="component" value="Chromosome 1"/>
</dbReference>
<proteinExistence type="predicted"/>
<sequence length="150" mass="17304">MFKDEDFGFNKIKEELEKLGNMKVIVEIDPDKIYSTGEKVEKVAIWMEFGADEFNVNYPARPYFRTGFDTNIEKLKKLYEKRVDLIITGNGTAEALGHELGKYMVQKIKEVIENGEFAELAESTIKRKGSDKPLIDTKALLTSIVYRIEW</sequence>
<accession>A0AAX2JCG1</accession>
<name>A0AAX2JCG1_9FUSO</name>
<evidence type="ECO:0000313" key="2">
    <source>
        <dbReference type="Proteomes" id="UP000249008"/>
    </source>
</evidence>
<dbReference type="RefSeq" id="WP_005981426.1">
    <property type="nucleotide sequence ID" value="NZ_CABKNW010000005.1"/>
</dbReference>